<dbReference type="AlphaFoldDB" id="A0A0H3PDL6"/>
<dbReference type="Pfam" id="PF00460">
    <property type="entry name" value="Flg_bb_rod"/>
    <property type="match status" value="1"/>
</dbReference>
<dbReference type="eggNOG" id="COG4786">
    <property type="taxonomic scope" value="Bacteria"/>
</dbReference>
<dbReference type="InterPro" id="IPR001444">
    <property type="entry name" value="Flag_bb_rod_N"/>
</dbReference>
<dbReference type="Proteomes" id="UP000000646">
    <property type="component" value="Chromosome"/>
</dbReference>
<evidence type="ECO:0000256" key="2">
    <source>
        <dbReference type="ARBA" id="ARBA00004613"/>
    </source>
</evidence>
<protein>
    <recommendedName>
        <fullName evidence="4">Flagellar hook-associated protein 1</fullName>
    </recommendedName>
</protein>
<feature type="domain" description="Flagellar hook-associated protein FlgK helical" evidence="9">
    <location>
        <begin position="95"/>
        <end position="339"/>
    </location>
</feature>
<dbReference type="HOGENOM" id="CLU_012762_1_3_7"/>
<dbReference type="SMR" id="A0A0H3PDL6"/>
<dbReference type="GO" id="GO:0005576">
    <property type="term" value="C:extracellular region"/>
    <property type="evidence" value="ECO:0007669"/>
    <property type="project" value="UniProtKB-SubCell"/>
</dbReference>
<dbReference type="Pfam" id="PF22638">
    <property type="entry name" value="FlgK_D1"/>
    <property type="match status" value="1"/>
</dbReference>
<keyword evidence="5" id="KW-0964">Secreted</keyword>
<evidence type="ECO:0000259" key="9">
    <source>
        <dbReference type="Pfam" id="PF22638"/>
    </source>
</evidence>
<dbReference type="SUPFAM" id="SSF64518">
    <property type="entry name" value="Phase 1 flagellin"/>
    <property type="match status" value="1"/>
</dbReference>
<dbReference type="PANTHER" id="PTHR30033:SF1">
    <property type="entry name" value="FLAGELLAR HOOK-ASSOCIATED PROTEIN 1"/>
    <property type="match status" value="1"/>
</dbReference>
<dbReference type="RefSeq" id="WP_002869196.1">
    <property type="nucleotide sequence ID" value="NC_008787.1"/>
</dbReference>
<gene>
    <name evidence="10" type="ordered locus">CJJ81176_1459</name>
</gene>
<dbReference type="NCBIfam" id="TIGR02492">
    <property type="entry name" value="flgK_ends"/>
    <property type="match status" value="1"/>
</dbReference>
<name>A0A0H3PDL6_CAMJJ</name>
<comment type="subcellular location">
    <subcellularLocation>
        <location evidence="1">Bacterial flagellum</location>
    </subcellularLocation>
    <subcellularLocation>
        <location evidence="2">Secreted</location>
    </subcellularLocation>
</comment>
<evidence type="ECO:0000259" key="8">
    <source>
        <dbReference type="Pfam" id="PF06429"/>
    </source>
</evidence>
<keyword evidence="10" id="KW-0969">Cilium</keyword>
<dbReference type="EMBL" id="CP000538">
    <property type="protein sequence ID" value="EAQ72550.1"/>
    <property type="molecule type" value="Genomic_DNA"/>
</dbReference>
<dbReference type="Pfam" id="PF06429">
    <property type="entry name" value="Flg_bbr_C"/>
    <property type="match status" value="1"/>
</dbReference>
<dbReference type="GO" id="GO:0009424">
    <property type="term" value="C:bacterial-type flagellum hook"/>
    <property type="evidence" value="ECO:0007669"/>
    <property type="project" value="InterPro"/>
</dbReference>
<dbReference type="InterPro" id="IPR053927">
    <property type="entry name" value="FlgK_helical"/>
</dbReference>
<dbReference type="PRINTS" id="PR01005">
    <property type="entry name" value="FLGHOOKAP1"/>
</dbReference>
<evidence type="ECO:0000256" key="3">
    <source>
        <dbReference type="ARBA" id="ARBA00009677"/>
    </source>
</evidence>
<feature type="domain" description="Flagellar basal-body/hook protein C-terminal" evidence="8">
    <location>
        <begin position="563"/>
        <end position="606"/>
    </location>
</feature>
<reference evidence="11" key="1">
    <citation type="submission" date="2006-12" db="EMBL/GenBank/DDBJ databases">
        <authorList>
            <person name="Fouts D.E."/>
            <person name="Nelson K.E."/>
            <person name="Sebastian Y."/>
        </authorList>
    </citation>
    <scope>NUCLEOTIDE SEQUENCE [LARGE SCALE GENOMIC DNA]</scope>
    <source>
        <strain evidence="11">81-176</strain>
    </source>
</reference>
<feature type="domain" description="Flagellar basal body rod protein N-terminal" evidence="7">
    <location>
        <begin position="7"/>
        <end position="34"/>
    </location>
</feature>
<evidence type="ECO:0000256" key="5">
    <source>
        <dbReference type="ARBA" id="ARBA00022525"/>
    </source>
</evidence>
<dbReference type="GO" id="GO:0005198">
    <property type="term" value="F:structural molecule activity"/>
    <property type="evidence" value="ECO:0007669"/>
    <property type="project" value="InterPro"/>
</dbReference>
<keyword evidence="6" id="KW-0975">Bacterial flagellum</keyword>
<evidence type="ECO:0000256" key="1">
    <source>
        <dbReference type="ARBA" id="ARBA00004365"/>
    </source>
</evidence>
<evidence type="ECO:0000313" key="11">
    <source>
        <dbReference type="Proteomes" id="UP000000646"/>
    </source>
</evidence>
<proteinExistence type="inferred from homology"/>
<evidence type="ECO:0000256" key="6">
    <source>
        <dbReference type="ARBA" id="ARBA00023143"/>
    </source>
</evidence>
<accession>A0A0H3PDL6</accession>
<evidence type="ECO:0000259" key="7">
    <source>
        <dbReference type="Pfam" id="PF00460"/>
    </source>
</evidence>
<keyword evidence="10" id="KW-0966">Cell projection</keyword>
<keyword evidence="10" id="KW-0282">Flagellum</keyword>
<comment type="similarity">
    <text evidence="3">Belongs to the flagella basal body rod proteins family.</text>
</comment>
<organism evidence="10 11">
    <name type="scientific">Campylobacter jejuni subsp. jejuni serotype O:23/36 (strain 81-176)</name>
    <dbReference type="NCBI Taxonomy" id="354242"/>
    <lineage>
        <taxon>Bacteria</taxon>
        <taxon>Pseudomonadati</taxon>
        <taxon>Campylobacterota</taxon>
        <taxon>Epsilonproteobacteria</taxon>
        <taxon>Campylobacterales</taxon>
        <taxon>Campylobacteraceae</taxon>
        <taxon>Campylobacter</taxon>
    </lineage>
</organism>
<dbReference type="eggNOG" id="COG1256">
    <property type="taxonomic scope" value="Bacteria"/>
</dbReference>
<evidence type="ECO:0000313" key="10">
    <source>
        <dbReference type="EMBL" id="EAQ72550.1"/>
    </source>
</evidence>
<dbReference type="InterPro" id="IPR002371">
    <property type="entry name" value="FlgK"/>
</dbReference>
<dbReference type="KEGG" id="cjj:CJJ81176_1459"/>
<dbReference type="PANTHER" id="PTHR30033">
    <property type="entry name" value="FLAGELLAR HOOK-ASSOCIATED PROTEIN 1"/>
    <property type="match status" value="1"/>
</dbReference>
<sequence>MGIFGTLYTGVTGLKASEVQIATTGNNISNANATFYTRQRVVQTTNGYITTGGVQVGTGTAIESIVRLHDEYSYYKLKGASNQLEYTKYMASTLQEIAQRFPDLQNTGILKDLENYNKAWNDFASNPNENATKIALVKASQTLTESVNNTFATLDKIQKKVNDDIKNTVDEINRIGEEIATINKQIYGQEALPTEHANELRDRRDELELTLSKLVSAVASKNEINQDNRLDTTITDPGHQYNLSIEGFSIVDGINFHPLKLDYDDKNKSYSIYYETPDEKVRDLTAKISGGQLGAQLDLRGRNYSKSEGKYEDGIIQGYMDSLDTFAKTMINETNNLYASSAKSSVTSDYLSGLKGDIPLVNYDRTIQPGSFDIVIYDDKGDKKLTKTITIDVNTTMNDIMRQINANTDDNNNKNSNDDVDDHINTSFSYDAKTGDGLFQINAKSGFKVAIEDKGTNFAGAFSIGGFFSGTDASNMKVKDSILNDPSTVRASLSGVDSGNDMANKIIQLQYEKVNFYNEDGTIDNLTMEEYYRKLTGKIASDGENNNVVNSSNETLYNSVYSEYQSKSGVNTNEELAALIQYQSSYGAAAKIVSTVDQMLDTLLGLKS</sequence>
<dbReference type="InterPro" id="IPR010930">
    <property type="entry name" value="Flg_bb/hook_C_dom"/>
</dbReference>
<dbReference type="GO" id="GO:0044780">
    <property type="term" value="P:bacterial-type flagellum assembly"/>
    <property type="evidence" value="ECO:0007669"/>
    <property type="project" value="InterPro"/>
</dbReference>
<evidence type="ECO:0000256" key="4">
    <source>
        <dbReference type="ARBA" id="ARBA00016244"/>
    </source>
</evidence>